<evidence type="ECO:0000256" key="1">
    <source>
        <dbReference type="ARBA" id="ARBA00008779"/>
    </source>
</evidence>
<evidence type="ECO:0000313" key="10">
    <source>
        <dbReference type="Proteomes" id="UP001138997"/>
    </source>
</evidence>
<evidence type="ECO:0000259" key="8">
    <source>
        <dbReference type="Pfam" id="PF00884"/>
    </source>
</evidence>
<organism evidence="9 10">
    <name type="scientific">Kineosporia babensis</name>
    <dbReference type="NCBI Taxonomy" id="499548"/>
    <lineage>
        <taxon>Bacteria</taxon>
        <taxon>Bacillati</taxon>
        <taxon>Actinomycetota</taxon>
        <taxon>Actinomycetes</taxon>
        <taxon>Kineosporiales</taxon>
        <taxon>Kineosporiaceae</taxon>
        <taxon>Kineosporia</taxon>
    </lineage>
</organism>
<dbReference type="GO" id="GO:0030203">
    <property type="term" value="P:glycosaminoglycan metabolic process"/>
    <property type="evidence" value="ECO:0007669"/>
    <property type="project" value="InterPro"/>
</dbReference>
<accession>A0A9X1NE28</accession>
<feature type="signal peptide" evidence="7">
    <location>
        <begin position="1"/>
        <end position="26"/>
    </location>
</feature>
<feature type="chain" id="PRO_5040971424" evidence="7">
    <location>
        <begin position="27"/>
        <end position="506"/>
    </location>
</feature>
<dbReference type="InterPro" id="IPR017850">
    <property type="entry name" value="Alkaline_phosphatase_core_sf"/>
</dbReference>
<dbReference type="PROSITE" id="PS00523">
    <property type="entry name" value="SULFATASE_1"/>
    <property type="match status" value="1"/>
</dbReference>
<dbReference type="AlphaFoldDB" id="A0A9X1NE28"/>
<sequence length="506" mass="55842">MRSSWRATVAAGFLITALVGCGTAPATPSISTPQDSATAAAPGNDRPADPANQPNIVFVLTDDLSMNLLKHLPAVDTLREDGTTFTNYFVTNSLCCPSRTTIMTGKYSHNTGIFRNHGATGGYRAFRSKHLDQDTFATDLQQAGYRTAMMGKFLNEYETGTTDTPSLNQPAGWDEWALGADAYKNYDYNLNQTGEVVHYGNQPEDYLTDVISERGRDFIERTAAAKQPFLLEISTYTPHKPYTPAERHKHLFKDAKVPRVKSYDEQNTNAPKWLAGQELTAAQKKKMDRQYRKRLQSVQSVSDLIENLRGQLRKSGVEDNTYFVFASDNGYHMGEHAMVSGKMTAFSTDINVPLVVVGPDVPAGAKVDEMAQSIDLRPTFTDVAGTRSPDAVDGTSLVPLWQGGSNDRNFVLVEHRGPNNDPNDPDVDTFRSPNPPNYGALRGDDWLYVEYVTGEKEYYDRAKDPSERHNIAGELSKAELNDLHTKLKTAEACSGFVACRLAQAAS</sequence>
<evidence type="ECO:0000313" key="9">
    <source>
        <dbReference type="EMBL" id="MCD5313282.1"/>
    </source>
</evidence>
<keyword evidence="10" id="KW-1185">Reference proteome</keyword>
<evidence type="ECO:0000256" key="6">
    <source>
        <dbReference type="SAM" id="MobiDB-lite"/>
    </source>
</evidence>
<reference evidence="9" key="1">
    <citation type="submission" date="2021-11" db="EMBL/GenBank/DDBJ databases">
        <title>Streptomyces corallinus and Kineosporia corallina sp. nov., two new coral-derived marine actinobacteria.</title>
        <authorList>
            <person name="Buangrab K."/>
            <person name="Sutthacheep M."/>
            <person name="Yeemin T."/>
            <person name="Harunari E."/>
            <person name="Igarashi Y."/>
            <person name="Sripreechasak P."/>
            <person name="Kanchanasin P."/>
            <person name="Tanasupawat S."/>
            <person name="Phongsopitanun W."/>
        </authorList>
    </citation>
    <scope>NUCLEOTIDE SEQUENCE</scope>
    <source>
        <strain evidence="9">JCM 31032</strain>
    </source>
</reference>
<dbReference type="InterPro" id="IPR024607">
    <property type="entry name" value="Sulfatase_CS"/>
</dbReference>
<evidence type="ECO:0000256" key="7">
    <source>
        <dbReference type="SAM" id="SignalP"/>
    </source>
</evidence>
<dbReference type="GO" id="GO:0008449">
    <property type="term" value="F:N-acetylglucosamine-6-sulfatase activity"/>
    <property type="evidence" value="ECO:0007669"/>
    <property type="project" value="InterPro"/>
</dbReference>
<dbReference type="Gene3D" id="3.40.720.10">
    <property type="entry name" value="Alkaline Phosphatase, subunit A"/>
    <property type="match status" value="1"/>
</dbReference>
<gene>
    <name evidence="9" type="ORF">LR394_20450</name>
</gene>
<comment type="PTM">
    <text evidence="5">The conversion to 3-oxoalanine (also known as C-formylglycine, FGly), of a serine or cysteine residue in prokaryotes and of a cysteine residue in eukaryotes, is critical for catalytic activity.</text>
</comment>
<comment type="caution">
    <text evidence="9">The sequence shown here is derived from an EMBL/GenBank/DDBJ whole genome shotgun (WGS) entry which is preliminary data.</text>
</comment>
<comment type="similarity">
    <text evidence="1">Belongs to the sulfatase family.</text>
</comment>
<dbReference type="PANTHER" id="PTHR43108:SF8">
    <property type="entry name" value="SD21168P"/>
    <property type="match status" value="1"/>
</dbReference>
<feature type="domain" description="Sulfatase N-terminal" evidence="8">
    <location>
        <begin position="54"/>
        <end position="385"/>
    </location>
</feature>
<dbReference type="PROSITE" id="PS51257">
    <property type="entry name" value="PROKAR_LIPOPROTEIN"/>
    <property type="match status" value="1"/>
</dbReference>
<dbReference type="PANTHER" id="PTHR43108">
    <property type="entry name" value="N-ACETYLGLUCOSAMINE-6-SULFATASE FAMILY MEMBER"/>
    <property type="match status" value="1"/>
</dbReference>
<keyword evidence="3" id="KW-0378">Hydrolase</keyword>
<protein>
    <submittedName>
        <fullName evidence="9">Sulfatase</fullName>
    </submittedName>
</protein>
<evidence type="ECO:0000256" key="3">
    <source>
        <dbReference type="ARBA" id="ARBA00022801"/>
    </source>
</evidence>
<dbReference type="Pfam" id="PF00884">
    <property type="entry name" value="Sulfatase"/>
    <property type="match status" value="1"/>
</dbReference>
<dbReference type="CDD" id="cd16147">
    <property type="entry name" value="G6S"/>
    <property type="match status" value="1"/>
</dbReference>
<dbReference type="RefSeq" id="WP_231444333.1">
    <property type="nucleotide sequence ID" value="NZ_JAJOMB010000011.1"/>
</dbReference>
<name>A0A9X1NE28_9ACTN</name>
<dbReference type="InterPro" id="IPR012251">
    <property type="entry name" value="GlcNAc_6-SO4ase"/>
</dbReference>
<dbReference type="InterPro" id="IPR000917">
    <property type="entry name" value="Sulfatase_N"/>
</dbReference>
<evidence type="ECO:0000256" key="2">
    <source>
        <dbReference type="ARBA" id="ARBA00022729"/>
    </source>
</evidence>
<dbReference type="PIRSF" id="PIRSF036666">
    <property type="entry name" value="G6S"/>
    <property type="match status" value="1"/>
</dbReference>
<feature type="region of interest" description="Disordered" evidence="6">
    <location>
        <begin position="29"/>
        <end position="53"/>
    </location>
</feature>
<evidence type="ECO:0000256" key="4">
    <source>
        <dbReference type="ARBA" id="ARBA00023180"/>
    </source>
</evidence>
<proteinExistence type="inferred from homology"/>
<dbReference type="SUPFAM" id="SSF53649">
    <property type="entry name" value="Alkaline phosphatase-like"/>
    <property type="match status" value="1"/>
</dbReference>
<evidence type="ECO:0000256" key="5">
    <source>
        <dbReference type="PIRSR" id="PIRSR036666-50"/>
    </source>
</evidence>
<dbReference type="Proteomes" id="UP001138997">
    <property type="component" value="Unassembled WGS sequence"/>
</dbReference>
<keyword evidence="2 7" id="KW-0732">Signal</keyword>
<dbReference type="EMBL" id="JAJOMB010000011">
    <property type="protein sequence ID" value="MCD5313282.1"/>
    <property type="molecule type" value="Genomic_DNA"/>
</dbReference>
<keyword evidence="4" id="KW-0325">Glycoprotein</keyword>
<feature type="modified residue" description="3-oxoalanine (Cys)" evidence="5">
    <location>
        <position position="95"/>
    </location>
</feature>